<gene>
    <name evidence="2" type="ORF">NCGR_LOCUS65597</name>
</gene>
<feature type="region of interest" description="Disordered" evidence="1">
    <location>
        <begin position="1"/>
        <end position="20"/>
    </location>
</feature>
<proteinExistence type="predicted"/>
<accession>A0A811SLU1</accession>
<evidence type="ECO:0000256" key="1">
    <source>
        <dbReference type="SAM" id="MobiDB-lite"/>
    </source>
</evidence>
<dbReference type="AlphaFoldDB" id="A0A811SLU1"/>
<organism evidence="2 3">
    <name type="scientific">Miscanthus lutarioriparius</name>
    <dbReference type="NCBI Taxonomy" id="422564"/>
    <lineage>
        <taxon>Eukaryota</taxon>
        <taxon>Viridiplantae</taxon>
        <taxon>Streptophyta</taxon>
        <taxon>Embryophyta</taxon>
        <taxon>Tracheophyta</taxon>
        <taxon>Spermatophyta</taxon>
        <taxon>Magnoliopsida</taxon>
        <taxon>Liliopsida</taxon>
        <taxon>Poales</taxon>
        <taxon>Poaceae</taxon>
        <taxon>PACMAD clade</taxon>
        <taxon>Panicoideae</taxon>
        <taxon>Andropogonodae</taxon>
        <taxon>Andropogoneae</taxon>
        <taxon>Saccharinae</taxon>
        <taxon>Miscanthus</taxon>
    </lineage>
</organism>
<dbReference type="Proteomes" id="UP000604825">
    <property type="component" value="Unassembled WGS sequence"/>
</dbReference>
<evidence type="ECO:0000313" key="3">
    <source>
        <dbReference type="Proteomes" id="UP000604825"/>
    </source>
</evidence>
<protein>
    <submittedName>
        <fullName evidence="2">Uncharacterized protein</fullName>
    </submittedName>
</protein>
<feature type="compositionally biased region" description="Low complexity" evidence="1">
    <location>
        <begin position="1"/>
        <end position="14"/>
    </location>
</feature>
<keyword evidence="3" id="KW-1185">Reference proteome</keyword>
<reference evidence="2" key="1">
    <citation type="submission" date="2020-10" db="EMBL/GenBank/DDBJ databases">
        <authorList>
            <person name="Han B."/>
            <person name="Lu T."/>
            <person name="Zhao Q."/>
            <person name="Huang X."/>
            <person name="Zhao Y."/>
        </authorList>
    </citation>
    <scope>NUCLEOTIDE SEQUENCE</scope>
</reference>
<comment type="caution">
    <text evidence="2">The sequence shown here is derived from an EMBL/GenBank/DDBJ whole genome shotgun (WGS) entry which is preliminary data.</text>
</comment>
<sequence>MATATAATVPAGGRPYRRARARCGSPRLHRLRFPATAAAAAAAASSSPPAPSSTLPPLPADGGGRLVAELVCAFNELTERMGEDLATSSSSRLLFRALKLALPALRDVDGGGHSRALAVGATLADLQITLFT</sequence>
<name>A0A811SLU1_9POAL</name>
<evidence type="ECO:0000313" key="2">
    <source>
        <dbReference type="EMBL" id="CAD6341499.1"/>
    </source>
</evidence>
<dbReference type="EMBL" id="CAJGYO010000228">
    <property type="protein sequence ID" value="CAD6341499.1"/>
    <property type="molecule type" value="Genomic_DNA"/>
</dbReference>